<organism evidence="1 2">
    <name type="scientific">Persea americana</name>
    <name type="common">Avocado</name>
    <dbReference type="NCBI Taxonomy" id="3435"/>
    <lineage>
        <taxon>Eukaryota</taxon>
        <taxon>Viridiplantae</taxon>
        <taxon>Streptophyta</taxon>
        <taxon>Embryophyta</taxon>
        <taxon>Tracheophyta</taxon>
        <taxon>Spermatophyta</taxon>
        <taxon>Magnoliopsida</taxon>
        <taxon>Magnoliidae</taxon>
        <taxon>Laurales</taxon>
        <taxon>Lauraceae</taxon>
        <taxon>Persea</taxon>
    </lineage>
</organism>
<evidence type="ECO:0000313" key="2">
    <source>
        <dbReference type="Proteomes" id="UP001234297"/>
    </source>
</evidence>
<keyword evidence="2" id="KW-1185">Reference proteome</keyword>
<reference evidence="1 2" key="1">
    <citation type="journal article" date="2022" name="Hortic Res">
        <title>A haplotype resolved chromosomal level avocado genome allows analysis of novel avocado genes.</title>
        <authorList>
            <person name="Nath O."/>
            <person name="Fletcher S.J."/>
            <person name="Hayward A."/>
            <person name="Shaw L.M."/>
            <person name="Masouleh A.K."/>
            <person name="Furtado A."/>
            <person name="Henry R.J."/>
            <person name="Mitter N."/>
        </authorList>
    </citation>
    <scope>NUCLEOTIDE SEQUENCE [LARGE SCALE GENOMIC DNA]</scope>
    <source>
        <strain evidence="2">cv. Hass</strain>
    </source>
</reference>
<comment type="caution">
    <text evidence="1">The sequence shown here is derived from an EMBL/GenBank/DDBJ whole genome shotgun (WGS) entry which is preliminary data.</text>
</comment>
<name>A0ACC2MUG1_PERAE</name>
<evidence type="ECO:0000313" key="1">
    <source>
        <dbReference type="EMBL" id="KAJ8649324.1"/>
    </source>
</evidence>
<dbReference type="Proteomes" id="UP001234297">
    <property type="component" value="Chromosome 1"/>
</dbReference>
<protein>
    <submittedName>
        <fullName evidence="1">Uncharacterized protein</fullName>
    </submittedName>
</protein>
<dbReference type="EMBL" id="CM056809">
    <property type="protein sequence ID" value="KAJ8649324.1"/>
    <property type="molecule type" value="Genomic_DNA"/>
</dbReference>
<sequence length="197" mass="22423">MVTLTTELIDSLLSNCLILESLDIIGCSQPIHLKIYSLNLRLKSLVVIMNYDANLKSFQIDAPSLLSFKYSGVFVDICFKDSSSLVDVMMDYNGPLPMQVPPFDPIRPLHGLSHIKTLTLSSEYLEYMHAEDGAIQRSYVFSPNLKQLYIVSTLMTRDNLPCFISFSQNCPLLEELYIDHLDSQDEDDVPLYNKDEE</sequence>
<proteinExistence type="predicted"/>
<accession>A0ACC2MUG1</accession>
<gene>
    <name evidence="1" type="ORF">MRB53_002347</name>
</gene>